<dbReference type="EMBL" id="BAABBO010000007">
    <property type="protein sequence ID" value="GAA3955828.1"/>
    <property type="molecule type" value="Genomic_DNA"/>
</dbReference>
<accession>A0ABP7NXC4</accession>
<proteinExistence type="predicted"/>
<dbReference type="Gene3D" id="3.30.310.50">
    <property type="entry name" value="Alpha-D-phosphohexomutase, C-terminal domain"/>
    <property type="match status" value="1"/>
</dbReference>
<dbReference type="InterPro" id="IPR014543">
    <property type="entry name" value="UCP028291"/>
</dbReference>
<comment type="caution">
    <text evidence="1">The sequence shown here is derived from an EMBL/GenBank/DDBJ whole genome shotgun (WGS) entry which is preliminary data.</text>
</comment>
<evidence type="ECO:0008006" key="3">
    <source>
        <dbReference type="Google" id="ProtNLM"/>
    </source>
</evidence>
<evidence type="ECO:0000313" key="1">
    <source>
        <dbReference type="EMBL" id="GAA3955828.1"/>
    </source>
</evidence>
<reference evidence="2" key="1">
    <citation type="journal article" date="2019" name="Int. J. Syst. Evol. Microbiol.">
        <title>The Global Catalogue of Microorganisms (GCM) 10K type strain sequencing project: providing services to taxonomists for standard genome sequencing and annotation.</title>
        <authorList>
            <consortium name="The Broad Institute Genomics Platform"/>
            <consortium name="The Broad Institute Genome Sequencing Center for Infectious Disease"/>
            <person name="Wu L."/>
            <person name="Ma J."/>
        </authorList>
    </citation>
    <scope>NUCLEOTIDE SEQUENCE [LARGE SCALE GENOMIC DNA]</scope>
    <source>
        <strain evidence="2">JCM 17555</strain>
    </source>
</reference>
<keyword evidence="2" id="KW-1185">Reference proteome</keyword>
<dbReference type="Pfam" id="PF09981">
    <property type="entry name" value="DUF2218"/>
    <property type="match status" value="1"/>
</dbReference>
<dbReference type="PIRSF" id="PIRSF028291">
    <property type="entry name" value="UCP028291"/>
    <property type="match status" value="1"/>
</dbReference>
<organism evidence="1 2">
    <name type="scientific">Allohahella marinimesophila</name>
    <dbReference type="NCBI Taxonomy" id="1054972"/>
    <lineage>
        <taxon>Bacteria</taxon>
        <taxon>Pseudomonadati</taxon>
        <taxon>Pseudomonadota</taxon>
        <taxon>Gammaproteobacteria</taxon>
        <taxon>Oceanospirillales</taxon>
        <taxon>Hahellaceae</taxon>
        <taxon>Allohahella</taxon>
    </lineage>
</organism>
<gene>
    <name evidence="1" type="ORF">GCM10022278_13000</name>
</gene>
<evidence type="ECO:0000313" key="2">
    <source>
        <dbReference type="Proteomes" id="UP001501337"/>
    </source>
</evidence>
<protein>
    <recommendedName>
        <fullName evidence="3">DUF2218 domain-containing protein</fullName>
    </recommendedName>
</protein>
<dbReference type="RefSeq" id="WP_344804506.1">
    <property type="nucleotide sequence ID" value="NZ_BAABBO010000007.1"/>
</dbReference>
<sequence length="94" mass="10474">MSVVATATVATTSAGLYLKKLCRHFQHKVTVDFGDTTGRIDFKVGTCDLKADSAALKLFCVSSNEEDLEDVKDTMKRHFDRFGEKDELVLGWDV</sequence>
<dbReference type="Proteomes" id="UP001501337">
    <property type="component" value="Unassembled WGS sequence"/>
</dbReference>
<name>A0ABP7NXC4_9GAMM</name>